<evidence type="ECO:0000313" key="5">
    <source>
        <dbReference type="Proteomes" id="UP000245768"/>
    </source>
</evidence>
<sequence>MAPERTRDAGGGGANARPCEHFSSSRCDDDDDATPRPSAPMDRYAERGSLQAVPDAADGRGNTQTWRKTPSTHFVGSSSGIYFNKTVLSSFAPSSSASTTGAFDQVFVLSEDDPSSKQASRIEEADTRPESLLPFLRGNAAPLPTLGRGVACARRYFKTWHHLLPMIDGKAFLADLRCLLSPFDTLDRDSIDRRARLSASYAYTATVRAVLSLAQTTVDGPSDWSSRELAGLSLTSAGQVLCYLPHLIAASHHDNLGAIQAMLALELYLVVTFRLRAAHQLGAIAVRLGQDAGLHRCPSRYAIFAKNPASIVMRKRIWFSLVSLDRFTTQQLGMPFAVHEDDFDVCPILSVERHAPPPSSSLSYHWTTTKTQDDEVEAMRQEAKCATLQSFASLQRLNARCAEIFNQNIDHRNVDDSQVASLRIDLERWWNELRLGDDVDDVVDKQRPAQGSAVEEQSSFFRVGYHQALLNLERPTLSQQPGLPAFRLAMQSAIRSACEIVKQLHRELSPGSAPSRSGTPSLATRWPGFVSAAYLSALVLAYAARNDEFDRDLATRYLNAAVAILDAFGRRWKGAKSHASVAKVLLEHVGTWSGSASSRARKRPLSAAESRDGGKQLQKLLRQQWGHLLCRHLRYHQQQHQQHQQQWQQQMQ</sequence>
<keyword evidence="5" id="KW-1185">Reference proteome</keyword>
<dbReference type="GO" id="GO:0008270">
    <property type="term" value="F:zinc ion binding"/>
    <property type="evidence" value="ECO:0007669"/>
    <property type="project" value="InterPro"/>
</dbReference>
<protein>
    <recommendedName>
        <fullName evidence="3">Xylanolytic transcriptional activator regulatory domain-containing protein</fullName>
    </recommendedName>
</protein>
<evidence type="ECO:0000256" key="2">
    <source>
        <dbReference type="SAM" id="MobiDB-lite"/>
    </source>
</evidence>
<dbReference type="GO" id="GO:0003700">
    <property type="term" value="F:DNA-binding transcription factor activity"/>
    <property type="evidence" value="ECO:0007669"/>
    <property type="project" value="InterPro"/>
</dbReference>
<accession>A0A316YP39</accession>
<reference evidence="4 5" key="1">
    <citation type="journal article" date="2018" name="Mol. Biol. Evol.">
        <title>Broad Genomic Sampling Reveals a Smut Pathogenic Ancestry of the Fungal Clade Ustilaginomycotina.</title>
        <authorList>
            <person name="Kijpornyongpan T."/>
            <person name="Mondo S.J."/>
            <person name="Barry K."/>
            <person name="Sandor L."/>
            <person name="Lee J."/>
            <person name="Lipzen A."/>
            <person name="Pangilinan J."/>
            <person name="LaButti K."/>
            <person name="Hainaut M."/>
            <person name="Henrissat B."/>
            <person name="Grigoriev I.V."/>
            <person name="Spatafora J.W."/>
            <person name="Aime M.C."/>
        </authorList>
    </citation>
    <scope>NUCLEOTIDE SEQUENCE [LARGE SCALE GENOMIC DNA]</scope>
    <source>
        <strain evidence="4 5">MCA 4198</strain>
    </source>
</reference>
<dbReference type="AlphaFoldDB" id="A0A316YP39"/>
<dbReference type="InterPro" id="IPR050987">
    <property type="entry name" value="AtrR-like"/>
</dbReference>
<dbReference type="Proteomes" id="UP000245768">
    <property type="component" value="Unassembled WGS sequence"/>
</dbReference>
<dbReference type="GO" id="GO:0003677">
    <property type="term" value="F:DNA binding"/>
    <property type="evidence" value="ECO:0007669"/>
    <property type="project" value="InterPro"/>
</dbReference>
<evidence type="ECO:0000313" key="4">
    <source>
        <dbReference type="EMBL" id="PWN90991.1"/>
    </source>
</evidence>
<dbReference type="EMBL" id="KZ819636">
    <property type="protein sequence ID" value="PWN90991.1"/>
    <property type="molecule type" value="Genomic_DNA"/>
</dbReference>
<keyword evidence="1" id="KW-0539">Nucleus</keyword>
<feature type="domain" description="Xylanolytic transcriptional activator regulatory" evidence="3">
    <location>
        <begin position="278"/>
        <end position="354"/>
    </location>
</feature>
<feature type="compositionally biased region" description="Polar residues" evidence="2">
    <location>
        <begin position="61"/>
        <end position="71"/>
    </location>
</feature>
<dbReference type="PANTHER" id="PTHR46910">
    <property type="entry name" value="TRANSCRIPTION FACTOR PDR1"/>
    <property type="match status" value="1"/>
</dbReference>
<feature type="region of interest" description="Disordered" evidence="2">
    <location>
        <begin position="1"/>
        <end position="71"/>
    </location>
</feature>
<dbReference type="GeneID" id="37046985"/>
<evidence type="ECO:0000259" key="3">
    <source>
        <dbReference type="SMART" id="SM00906"/>
    </source>
</evidence>
<dbReference type="RefSeq" id="XP_025378189.1">
    <property type="nucleotide sequence ID" value="XM_025525069.1"/>
</dbReference>
<dbReference type="GO" id="GO:0006351">
    <property type="term" value="P:DNA-templated transcription"/>
    <property type="evidence" value="ECO:0007669"/>
    <property type="project" value="InterPro"/>
</dbReference>
<dbReference type="STRING" id="215250.A0A316YP39"/>
<organism evidence="4 5">
    <name type="scientific">Acaromyces ingoldii</name>
    <dbReference type="NCBI Taxonomy" id="215250"/>
    <lineage>
        <taxon>Eukaryota</taxon>
        <taxon>Fungi</taxon>
        <taxon>Dikarya</taxon>
        <taxon>Basidiomycota</taxon>
        <taxon>Ustilaginomycotina</taxon>
        <taxon>Exobasidiomycetes</taxon>
        <taxon>Exobasidiales</taxon>
        <taxon>Cryptobasidiaceae</taxon>
        <taxon>Acaromyces</taxon>
    </lineage>
</organism>
<dbReference type="CDD" id="cd12148">
    <property type="entry name" value="fungal_TF_MHR"/>
    <property type="match status" value="1"/>
</dbReference>
<proteinExistence type="predicted"/>
<dbReference type="OrthoDB" id="3364175at2759"/>
<dbReference type="SMART" id="SM00906">
    <property type="entry name" value="Fungal_trans"/>
    <property type="match status" value="1"/>
</dbReference>
<dbReference type="InParanoid" id="A0A316YP39"/>
<dbReference type="Pfam" id="PF04082">
    <property type="entry name" value="Fungal_trans"/>
    <property type="match status" value="1"/>
</dbReference>
<evidence type="ECO:0000256" key="1">
    <source>
        <dbReference type="ARBA" id="ARBA00023242"/>
    </source>
</evidence>
<dbReference type="InterPro" id="IPR007219">
    <property type="entry name" value="XnlR_reg_dom"/>
</dbReference>
<dbReference type="PANTHER" id="PTHR46910:SF9">
    <property type="entry name" value="MISCELLANEOUS ZN(II)2CYS6 TRANSCRIPTION FACTOR (EUROFUNG)"/>
    <property type="match status" value="1"/>
</dbReference>
<gene>
    <name evidence="4" type="ORF">FA10DRAFT_302173</name>
</gene>
<name>A0A316YP39_9BASI</name>